<reference evidence="4" key="1">
    <citation type="submission" date="2023-05" db="EMBL/GenBank/DDBJ databases">
        <title>Sedimentitalea sp. nov. JM2-8.</title>
        <authorList>
            <person name="Huang J."/>
        </authorList>
    </citation>
    <scope>NUCLEOTIDE SEQUENCE [LARGE SCALE GENOMIC DNA]</scope>
    <source>
        <strain evidence="4">KHS03</strain>
    </source>
</reference>
<organism evidence="3 4">
    <name type="scientific">Sedimentitalea todarodis</name>
    <dbReference type="NCBI Taxonomy" id="1631240"/>
    <lineage>
        <taxon>Bacteria</taxon>
        <taxon>Pseudomonadati</taxon>
        <taxon>Pseudomonadota</taxon>
        <taxon>Alphaproteobacteria</taxon>
        <taxon>Rhodobacterales</taxon>
        <taxon>Paracoccaceae</taxon>
        <taxon>Sedimentitalea</taxon>
    </lineage>
</organism>
<accession>A0ABU3VHT9</accession>
<feature type="coiled-coil region" evidence="1">
    <location>
        <begin position="2"/>
        <end position="29"/>
    </location>
</feature>
<name>A0ABU3VHT9_9RHOB</name>
<dbReference type="Proteomes" id="UP001255416">
    <property type="component" value="Unassembled WGS sequence"/>
</dbReference>
<evidence type="ECO:0000256" key="2">
    <source>
        <dbReference type="SAM" id="MobiDB-lite"/>
    </source>
</evidence>
<evidence type="ECO:0000313" key="3">
    <source>
        <dbReference type="EMBL" id="MDU9005742.1"/>
    </source>
</evidence>
<evidence type="ECO:0008006" key="5">
    <source>
        <dbReference type="Google" id="ProtNLM"/>
    </source>
</evidence>
<keyword evidence="1" id="KW-0175">Coiled coil</keyword>
<gene>
    <name evidence="3" type="ORF">QO231_18080</name>
</gene>
<evidence type="ECO:0000256" key="1">
    <source>
        <dbReference type="SAM" id="Coils"/>
    </source>
</evidence>
<dbReference type="RefSeq" id="WP_316779611.1">
    <property type="nucleotide sequence ID" value="NZ_JASMWN010000016.1"/>
</dbReference>
<protein>
    <recommendedName>
        <fullName evidence="5">Tail tape measure protein</fullName>
    </recommendedName>
</protein>
<dbReference type="EMBL" id="JASMWN010000016">
    <property type="protein sequence ID" value="MDU9005742.1"/>
    <property type="molecule type" value="Genomic_DNA"/>
</dbReference>
<comment type="caution">
    <text evidence="3">The sequence shown here is derived from an EMBL/GenBank/DDBJ whole genome shotgun (WGS) entry which is preliminary data.</text>
</comment>
<feature type="compositionally biased region" description="Gly residues" evidence="2">
    <location>
        <begin position="486"/>
        <end position="497"/>
    </location>
</feature>
<sequence>MADDKERLIVQLEARINEFEKRMKRAEKTGTRSYKKLRRGSRSATAAMERDMLRSTTAINKALATTSARIGTFGKTMAAGLAGGLVTAALAGVTGSLTSVVKGIASVGDEAKRSGLDVKTFQEWKFVAEQNRIGIDQMVDGFKELNLRADEFAVTGKGPAAEAFQRIGLTGQDLKRKLKDPSALMLEIVERMEDLDNAAQIRVADEIFGGSAGERFVELLSQGEEGLRRTVSRAHEVGAVMDSEMIAKADELDRKYGELAERASRIGKSLAVGLTTGLSGILSASRDLEGMFGSMERAEAVLGKELAESLSNTKGAISEHADDLRDLHGTYDELFALINQMTGPDGVRVFEIDNVEAKFALSDIMTGLKDLVVELENGQISANDFEEELKALIGDAQDVADDLEAIDDVGFSNVVTAIGHIGTALQNAISKAQALKAELPGDAGGATLRQGPPTRVGKRKRSDLAPTTSVRPKTAPSLLGEPDIVSGGGGGGGGGSSRGDDYAREVAQIREKTAALEAEAVALVAAGASGQQYGNALDYARKRAELLHAAQQAGKEITPQLQAEIDALAAAYVSAGDAADDAADKLQEIEDSAERGADALSDVFLGIMDGSRSAKEAVAELLKEMARIQIQKGFANLSAAGGGGGALGFLGSLLGFASGGYTGHGATNQIAGAVHKGEYVFDAAATRRIGVGNLEAMRSGQPSGGAGHKAKDKPQQVELVVHADQGITIEQVRGEAVRIVQAGMMTQDRKTGQNIQNYSRREG</sequence>
<proteinExistence type="predicted"/>
<feature type="region of interest" description="Disordered" evidence="2">
    <location>
        <begin position="441"/>
        <end position="500"/>
    </location>
</feature>
<keyword evidence="4" id="KW-1185">Reference proteome</keyword>
<evidence type="ECO:0000313" key="4">
    <source>
        <dbReference type="Proteomes" id="UP001255416"/>
    </source>
</evidence>